<gene>
    <name evidence="3" type="ORF">Nepgr_010650</name>
</gene>
<accession>A0AAD3SCR0</accession>
<name>A0AAD3SCR0_NEPGR</name>
<dbReference type="PANTHER" id="PTHR31371">
    <property type="entry name" value="BNAC09G50660D PROTEIN"/>
    <property type="match status" value="1"/>
</dbReference>
<organism evidence="3 4">
    <name type="scientific">Nepenthes gracilis</name>
    <name type="common">Slender pitcher plant</name>
    <dbReference type="NCBI Taxonomy" id="150966"/>
    <lineage>
        <taxon>Eukaryota</taxon>
        <taxon>Viridiplantae</taxon>
        <taxon>Streptophyta</taxon>
        <taxon>Embryophyta</taxon>
        <taxon>Tracheophyta</taxon>
        <taxon>Spermatophyta</taxon>
        <taxon>Magnoliopsida</taxon>
        <taxon>eudicotyledons</taxon>
        <taxon>Gunneridae</taxon>
        <taxon>Pentapetalae</taxon>
        <taxon>Caryophyllales</taxon>
        <taxon>Nepenthaceae</taxon>
        <taxon>Nepenthes</taxon>
    </lineage>
</organism>
<reference evidence="3" key="1">
    <citation type="submission" date="2023-05" db="EMBL/GenBank/DDBJ databases">
        <title>Nepenthes gracilis genome sequencing.</title>
        <authorList>
            <person name="Fukushima K."/>
        </authorList>
    </citation>
    <scope>NUCLEOTIDE SEQUENCE</scope>
    <source>
        <strain evidence="3">SING2019-196</strain>
    </source>
</reference>
<evidence type="ECO:0000259" key="2">
    <source>
        <dbReference type="Pfam" id="PF11961"/>
    </source>
</evidence>
<dbReference type="Pfam" id="PF05003">
    <property type="entry name" value="DUF668"/>
    <property type="match status" value="1"/>
</dbReference>
<dbReference type="AlphaFoldDB" id="A0AAD3SCR0"/>
<dbReference type="InterPro" id="IPR007700">
    <property type="entry name" value="DUF668"/>
</dbReference>
<sequence length="512" mass="57928">MARETWLNKLKTQLSHKLTNTKLIVRKSSNVGILAFEIAGLMSKLLELHQSISDKSLARLKNDSIHLQGVRKIVSNDDSFLLTLAAAELLHCLHLAAKSTIRISQKCEDPNLRSFPQVFDDFTERGRDPYNWVLSSKEFEALARRAERQIAATSVLYREMEELSSLEKKSHNYKAGIFQKEQIEIEQKISWQRQEVKCTREKSLWNRSFDAVTLTLAQLICTILARIKLIFGIGHGYIATLPRSLSASATVFPSDQNLCAAADFISGPLKSHKINDQKSDLATGFFESNTAVLKPPSSTLGASGLALHYANLIIVLEKMVRSPQLVGMDARDELYAMLPRSVRASLRARLKGVWFSASDPSLAGEWRDALGRILGWLSPLAHNMIKWQTERSFEQQNLLLPKTNVLLLQTLYFANKEKTEAAITELLVGLNYIWRFEREINAKALFECYAGQTVEVTVSAVVETIDKNLPMISEQEIRGEEEIEIDMEVAEMLNFEPSEPEDRTYIHLSFEI</sequence>
<dbReference type="EMBL" id="BSYO01000008">
    <property type="protein sequence ID" value="GMH08810.1"/>
    <property type="molecule type" value="Genomic_DNA"/>
</dbReference>
<evidence type="ECO:0000259" key="1">
    <source>
        <dbReference type="Pfam" id="PF05003"/>
    </source>
</evidence>
<feature type="domain" description="DUF3475" evidence="2">
    <location>
        <begin position="33"/>
        <end position="89"/>
    </location>
</feature>
<evidence type="ECO:0000313" key="3">
    <source>
        <dbReference type="EMBL" id="GMH08810.1"/>
    </source>
</evidence>
<dbReference type="Pfam" id="PF11961">
    <property type="entry name" value="DUF3475"/>
    <property type="match status" value="1"/>
</dbReference>
<proteinExistence type="predicted"/>
<dbReference type="PANTHER" id="PTHR31371:SF14">
    <property type="entry name" value="SIMILARITY TO UNKNOWN PROTEIN"/>
    <property type="match status" value="1"/>
</dbReference>
<dbReference type="InterPro" id="IPR021864">
    <property type="entry name" value="DUF3475"/>
</dbReference>
<dbReference type="GO" id="GO:0045927">
    <property type="term" value="P:positive regulation of growth"/>
    <property type="evidence" value="ECO:0007669"/>
    <property type="project" value="InterPro"/>
</dbReference>
<feature type="domain" description="DUF668" evidence="1">
    <location>
        <begin position="299"/>
        <end position="386"/>
    </location>
</feature>
<protein>
    <submittedName>
        <fullName evidence="3">Uncharacterized protein</fullName>
    </submittedName>
</protein>
<comment type="caution">
    <text evidence="3">The sequence shown here is derived from an EMBL/GenBank/DDBJ whole genome shotgun (WGS) entry which is preliminary data.</text>
</comment>
<dbReference type="Proteomes" id="UP001279734">
    <property type="component" value="Unassembled WGS sequence"/>
</dbReference>
<keyword evidence="4" id="KW-1185">Reference proteome</keyword>
<evidence type="ECO:0000313" key="4">
    <source>
        <dbReference type="Proteomes" id="UP001279734"/>
    </source>
</evidence>